<evidence type="ECO:0000256" key="15">
    <source>
        <dbReference type="PROSITE-ProRule" id="PRU10144"/>
    </source>
</evidence>
<keyword evidence="13 14" id="KW-0998">Cell outer membrane</keyword>
<sequence>MDKLAHAHGRFELKRLAVLVALAAPLVAQAQAQAHAEAAQQSAAVLPQIQISAQKMSDTTEGTGSYTTGRTKTALPLSMSLRDTPQSVTVVTQQRIEDQGLTTVTDVVNNVTGVSVNQYETNRAGFTSRGFDIDNLQIDGIPTTWDQAWSSGEVTGSLSIYDRVEVVRGATGLMTGAGNPSAAINLVRKHATSKELTGSAEIGIGSWQERRAMADVSTPLTRDGAVRARVVGEYTQRDSWIDLVENKSKTIYATVDADLTPKTLLSIGYSYQQTDPKGPMWGGLPYWYTDGSLTNWDVSKTSSAGWTSWKTEYDNYFATLEHEFDSGWKLRASATRSDRKADSYLLYVSGVPDRATGLGMFPFAGSYLTHTTQNDFGLHASGPFQLFGRKHEAAFGYQYSEQKFASDSRAADFGSQNPDIGNFNNWNGAAYPTPSWGAPTFYENSVTKQEALYGVARFSLAEPLKLIIGARVSDYKKTGVGLYTPAYELKNDHEVTPYAGLVYDLNDTYSAYASYTEIFQPQNYKDFGGGTLDPITGKNIEAGIKGEYFGGRLNLSAAIFKIKQDNLGQAAGLVDRDGTGPLAPEAYYVGSKGATSKGVELEISGELAKGWNATAGYTNFKAEDANGDDFNSIYPRKLFRVYTTYRLPGELSKLTVGGGVNWEGRTYTLDPNAPATNTSHGRIEQDGFSLVNLMARYDISNNLSAQLNVNNAFDKKHFGMFAAYGAITYAAPRQATLTLKYRF</sequence>
<evidence type="ECO:0000313" key="20">
    <source>
        <dbReference type="EMBL" id="NGZ84105.1"/>
    </source>
</evidence>
<name>A0ABX0FHW0_9BURK</name>
<dbReference type="Proteomes" id="UP000666369">
    <property type="component" value="Unassembled WGS sequence"/>
</dbReference>
<evidence type="ECO:0000256" key="13">
    <source>
        <dbReference type="ARBA" id="ARBA00023237"/>
    </source>
</evidence>
<evidence type="ECO:0000256" key="9">
    <source>
        <dbReference type="ARBA" id="ARBA00023065"/>
    </source>
</evidence>
<protein>
    <submittedName>
        <fullName evidence="20">Ferric-rhodotorulic acid/ferric-coprogen receptor FhuE</fullName>
    </submittedName>
</protein>
<reference evidence="21" key="1">
    <citation type="submission" date="2023-07" db="EMBL/GenBank/DDBJ databases">
        <title>Duganella aceri sp. nov., isolated from tree sap.</title>
        <authorList>
            <person name="Kim I.S."/>
        </authorList>
    </citation>
    <scope>NUCLEOTIDE SEQUENCE [LARGE SCALE GENOMIC DNA]</scope>
    <source>
        <strain evidence="21">SAP-35</strain>
    </source>
</reference>
<evidence type="ECO:0000256" key="5">
    <source>
        <dbReference type="ARBA" id="ARBA00022496"/>
    </source>
</evidence>
<feature type="short sequence motif" description="TonB C-terminal box" evidence="15">
    <location>
        <begin position="726"/>
        <end position="743"/>
    </location>
</feature>
<dbReference type="Pfam" id="PF07715">
    <property type="entry name" value="Plug"/>
    <property type="match status" value="1"/>
</dbReference>
<keyword evidence="21" id="KW-1185">Reference proteome</keyword>
<evidence type="ECO:0000256" key="10">
    <source>
        <dbReference type="ARBA" id="ARBA00023077"/>
    </source>
</evidence>
<dbReference type="NCBIfam" id="NF007447">
    <property type="entry name" value="PRK10003.1"/>
    <property type="match status" value="1"/>
</dbReference>
<evidence type="ECO:0000256" key="6">
    <source>
        <dbReference type="ARBA" id="ARBA00022692"/>
    </source>
</evidence>
<dbReference type="InterPro" id="IPR012910">
    <property type="entry name" value="Plug_dom"/>
</dbReference>
<evidence type="ECO:0000256" key="12">
    <source>
        <dbReference type="ARBA" id="ARBA00023170"/>
    </source>
</evidence>
<evidence type="ECO:0000256" key="2">
    <source>
        <dbReference type="ARBA" id="ARBA00009810"/>
    </source>
</evidence>
<feature type="domain" description="TonB-dependent receptor-like beta-barrel" evidence="18">
    <location>
        <begin position="271"/>
        <end position="711"/>
    </location>
</feature>
<dbReference type="InterPro" id="IPR036942">
    <property type="entry name" value="Beta-barrel_TonB_sf"/>
</dbReference>
<evidence type="ECO:0000256" key="3">
    <source>
        <dbReference type="ARBA" id="ARBA00022448"/>
    </source>
</evidence>
<dbReference type="InterPro" id="IPR037066">
    <property type="entry name" value="Plug_dom_sf"/>
</dbReference>
<dbReference type="PANTHER" id="PTHR32552:SF74">
    <property type="entry name" value="HYDROXAMATE SIDEROPHORE RECEPTOR FHUE"/>
    <property type="match status" value="1"/>
</dbReference>
<dbReference type="SUPFAM" id="SSF56935">
    <property type="entry name" value="Porins"/>
    <property type="match status" value="1"/>
</dbReference>
<dbReference type="CDD" id="cd01347">
    <property type="entry name" value="ligand_gated_channel"/>
    <property type="match status" value="1"/>
</dbReference>
<keyword evidence="10 16" id="KW-0798">TonB box</keyword>
<gene>
    <name evidence="20" type="primary">fhuE</name>
    <name evidence="20" type="ORF">GW587_07535</name>
</gene>
<evidence type="ECO:0000256" key="17">
    <source>
        <dbReference type="SAM" id="SignalP"/>
    </source>
</evidence>
<dbReference type="InterPro" id="IPR010105">
    <property type="entry name" value="TonB_sidphr_rcpt"/>
</dbReference>
<evidence type="ECO:0000259" key="19">
    <source>
        <dbReference type="Pfam" id="PF07715"/>
    </source>
</evidence>
<dbReference type="InterPro" id="IPR010917">
    <property type="entry name" value="TonB_rcpt_CS"/>
</dbReference>
<evidence type="ECO:0000256" key="16">
    <source>
        <dbReference type="RuleBase" id="RU003357"/>
    </source>
</evidence>
<dbReference type="Pfam" id="PF00593">
    <property type="entry name" value="TonB_dep_Rec_b-barrel"/>
    <property type="match status" value="1"/>
</dbReference>
<dbReference type="PANTHER" id="PTHR32552">
    <property type="entry name" value="FERRICHROME IRON RECEPTOR-RELATED"/>
    <property type="match status" value="1"/>
</dbReference>
<evidence type="ECO:0000256" key="11">
    <source>
        <dbReference type="ARBA" id="ARBA00023136"/>
    </source>
</evidence>
<keyword evidence="9" id="KW-0406">Ion transport</keyword>
<comment type="caution">
    <text evidence="20">The sequence shown here is derived from an EMBL/GenBank/DDBJ whole genome shotgun (WGS) entry which is preliminary data.</text>
</comment>
<feature type="domain" description="TonB-dependent receptor plug" evidence="19">
    <location>
        <begin position="81"/>
        <end position="181"/>
    </location>
</feature>
<evidence type="ECO:0000256" key="1">
    <source>
        <dbReference type="ARBA" id="ARBA00004571"/>
    </source>
</evidence>
<dbReference type="NCBIfam" id="TIGR01783">
    <property type="entry name" value="TonB-siderophor"/>
    <property type="match status" value="1"/>
</dbReference>
<evidence type="ECO:0000256" key="14">
    <source>
        <dbReference type="PROSITE-ProRule" id="PRU01360"/>
    </source>
</evidence>
<dbReference type="Gene3D" id="2.40.170.20">
    <property type="entry name" value="TonB-dependent receptor, beta-barrel domain"/>
    <property type="match status" value="1"/>
</dbReference>
<dbReference type="PROSITE" id="PS52016">
    <property type="entry name" value="TONB_DEPENDENT_REC_3"/>
    <property type="match status" value="1"/>
</dbReference>
<keyword evidence="4 14" id="KW-1134">Transmembrane beta strand</keyword>
<feature type="signal peptide" evidence="17">
    <location>
        <begin position="1"/>
        <end position="30"/>
    </location>
</feature>
<keyword evidence="8" id="KW-0408">Iron</keyword>
<dbReference type="InterPro" id="IPR000531">
    <property type="entry name" value="Beta-barrel_TonB"/>
</dbReference>
<dbReference type="RefSeq" id="WP_166100630.1">
    <property type="nucleotide sequence ID" value="NZ_JAADJT010000003.1"/>
</dbReference>
<keyword evidence="11 14" id="KW-0472">Membrane</keyword>
<keyword evidence="12 20" id="KW-0675">Receptor</keyword>
<evidence type="ECO:0000313" key="21">
    <source>
        <dbReference type="Proteomes" id="UP000666369"/>
    </source>
</evidence>
<evidence type="ECO:0000256" key="7">
    <source>
        <dbReference type="ARBA" id="ARBA00022729"/>
    </source>
</evidence>
<evidence type="ECO:0000256" key="8">
    <source>
        <dbReference type="ARBA" id="ARBA00023004"/>
    </source>
</evidence>
<feature type="chain" id="PRO_5046717590" evidence="17">
    <location>
        <begin position="31"/>
        <end position="743"/>
    </location>
</feature>
<dbReference type="PROSITE" id="PS01156">
    <property type="entry name" value="TONB_DEPENDENT_REC_2"/>
    <property type="match status" value="1"/>
</dbReference>
<evidence type="ECO:0000259" key="18">
    <source>
        <dbReference type="Pfam" id="PF00593"/>
    </source>
</evidence>
<evidence type="ECO:0000256" key="4">
    <source>
        <dbReference type="ARBA" id="ARBA00022452"/>
    </source>
</evidence>
<keyword evidence="5" id="KW-0410">Iron transport</keyword>
<proteinExistence type="inferred from homology"/>
<dbReference type="Gene3D" id="2.170.130.10">
    <property type="entry name" value="TonB-dependent receptor, plug domain"/>
    <property type="match status" value="1"/>
</dbReference>
<keyword evidence="3 14" id="KW-0813">Transport</keyword>
<dbReference type="EMBL" id="JAADJT010000003">
    <property type="protein sequence ID" value="NGZ84105.1"/>
    <property type="molecule type" value="Genomic_DNA"/>
</dbReference>
<keyword evidence="6 14" id="KW-0812">Transmembrane</keyword>
<keyword evidence="7 17" id="KW-0732">Signal</keyword>
<comment type="subcellular location">
    <subcellularLocation>
        <location evidence="1 14">Cell outer membrane</location>
        <topology evidence="1 14">Multi-pass membrane protein</topology>
    </subcellularLocation>
</comment>
<dbReference type="InterPro" id="IPR039426">
    <property type="entry name" value="TonB-dep_rcpt-like"/>
</dbReference>
<organism evidence="20 21">
    <name type="scientific">Duganella aceris</name>
    <dbReference type="NCBI Taxonomy" id="2703883"/>
    <lineage>
        <taxon>Bacteria</taxon>
        <taxon>Pseudomonadati</taxon>
        <taxon>Pseudomonadota</taxon>
        <taxon>Betaproteobacteria</taxon>
        <taxon>Burkholderiales</taxon>
        <taxon>Oxalobacteraceae</taxon>
        <taxon>Telluria group</taxon>
        <taxon>Duganella</taxon>
    </lineage>
</organism>
<accession>A0ABX0FHW0</accession>
<comment type="similarity">
    <text evidence="2 14 16">Belongs to the TonB-dependent receptor family.</text>
</comment>